<sequence>MTLSRTLGKTVAWIVGVIVVLAAALGVFLVAFDWNRAKPWINEQVSESIGRPFEIRGDLSVGWRRPDTETGWRAWVPWPTFSASDIVVGNPDWAKAPQFATLGGAHFTVAVLPLLAHEVVIPTIELVNPAVDIERLADGRNNWTFEFKKSAQPSRWKVQLHNFGFAKGWVTYRDAITKADLTVAIDTLGQPIALGDVLAQQEQTSRAASAQRVGKKGAAQLSAKAKAQMAAQASAAPAASAASAFAAGAATGAANGGGQAASMPAGGTPSGALPTSSQPVAAPTASSASASSGAAAGKLAGANAAAASGASGASAASAGARAKPAGPTYAFGLSVKGRYKGVPIDGTGKLGGVLALQDASRPFPLQADVKAGDTRLAIVGTLTDPTHLAALDLRLWLQGASMSHLYPLAGITLPDTPPYATEGRLVGNFKRHASTFRYENFNGRVGGSDLRGTLTYAQREPRALLSGELVSNLLQFSDLAPIIGADTAASKAKRGDTTKQPAGRVLPVETFRTDRWRALDVDVKFTGKKLVKRSDLPITDLYTHIVMQDGVLSLVPLKFGVAGGTLATDARLDGSSTPLKGRFTIAARHLKLKQLFPTQKVMQSALGEINGDAALSATGNSPAALAATSNGEMKALVTNGAISRLLMEAAGLNVANVVYEKLFGARDVRINCAAIDFVATNGILDSKVFALDTDDAVIRVDGTVSLRDESLNLVIHPQTKGFRIFSLRSPFYVKGTFSKPDVGVNVTALALRAGAMVGLGLLNPFAALIPLIAPSNNQDVPCAQMFTQLRTPPKAAAPGKAAAAK</sequence>
<dbReference type="Proteomes" id="UP000062788">
    <property type="component" value="Unassembled WGS sequence"/>
</dbReference>
<evidence type="ECO:0000256" key="2">
    <source>
        <dbReference type="SAM" id="Phobius"/>
    </source>
</evidence>
<accession>A0A103DYN0</accession>
<dbReference type="GO" id="GO:0090313">
    <property type="term" value="P:regulation of protein targeting to membrane"/>
    <property type="evidence" value="ECO:0007669"/>
    <property type="project" value="TreeGrafter"/>
</dbReference>
<evidence type="ECO:0000313" key="4">
    <source>
        <dbReference type="EMBL" id="KVE25140.1"/>
    </source>
</evidence>
<comment type="caution">
    <text evidence="4">The sequence shown here is derived from an EMBL/GenBank/DDBJ whole genome shotgun (WGS) entry which is preliminary data.</text>
</comment>
<name>A0A103DYN0_9BURK</name>
<dbReference type="EMBL" id="LOWA01000045">
    <property type="protein sequence ID" value="KVE25140.1"/>
    <property type="molecule type" value="Genomic_DNA"/>
</dbReference>
<dbReference type="OrthoDB" id="5749006at2"/>
<reference evidence="4 5" key="1">
    <citation type="submission" date="2015-11" db="EMBL/GenBank/DDBJ databases">
        <title>Expanding the genomic diversity of Burkholderia species for the development of highly accurate diagnostics.</title>
        <authorList>
            <person name="Sahl J."/>
            <person name="Keim P."/>
            <person name="Wagner D."/>
        </authorList>
    </citation>
    <scope>NUCLEOTIDE SEQUENCE [LARGE SCALE GENOMIC DNA]</scope>
    <source>
        <strain evidence="4 5">TSV85</strain>
    </source>
</reference>
<gene>
    <name evidence="4" type="ORF">WS67_19355</name>
</gene>
<dbReference type="Pfam" id="PF05170">
    <property type="entry name" value="AsmA"/>
    <property type="match status" value="1"/>
</dbReference>
<dbReference type="AlphaFoldDB" id="A0A103DYN0"/>
<proteinExistence type="predicted"/>
<dbReference type="RefSeq" id="WP_059519379.1">
    <property type="nucleotide sequence ID" value="NZ_LOWA01000045.1"/>
</dbReference>
<keyword evidence="2" id="KW-1133">Transmembrane helix</keyword>
<evidence type="ECO:0000256" key="1">
    <source>
        <dbReference type="SAM" id="MobiDB-lite"/>
    </source>
</evidence>
<dbReference type="PANTHER" id="PTHR30441">
    <property type="entry name" value="DUF748 DOMAIN-CONTAINING PROTEIN"/>
    <property type="match status" value="1"/>
</dbReference>
<dbReference type="PANTHER" id="PTHR30441:SF9">
    <property type="entry name" value="ASMA FAMILY PROTEIN YHJG"/>
    <property type="match status" value="1"/>
</dbReference>
<feature type="domain" description="AsmA" evidence="3">
    <location>
        <begin position="8"/>
        <end position="686"/>
    </location>
</feature>
<keyword evidence="2" id="KW-0472">Membrane</keyword>
<organism evidence="4 5">
    <name type="scientific">Burkholderia singularis</name>
    <dbReference type="NCBI Taxonomy" id="1503053"/>
    <lineage>
        <taxon>Bacteria</taxon>
        <taxon>Pseudomonadati</taxon>
        <taxon>Pseudomonadota</taxon>
        <taxon>Betaproteobacteria</taxon>
        <taxon>Burkholderiales</taxon>
        <taxon>Burkholderiaceae</taxon>
        <taxon>Burkholderia</taxon>
        <taxon>pseudomallei group</taxon>
    </lineage>
</organism>
<dbReference type="GO" id="GO:0005886">
    <property type="term" value="C:plasma membrane"/>
    <property type="evidence" value="ECO:0007669"/>
    <property type="project" value="TreeGrafter"/>
</dbReference>
<evidence type="ECO:0000313" key="5">
    <source>
        <dbReference type="Proteomes" id="UP000062788"/>
    </source>
</evidence>
<dbReference type="InterPro" id="IPR007844">
    <property type="entry name" value="AsmA"/>
</dbReference>
<keyword evidence="5" id="KW-1185">Reference proteome</keyword>
<feature type="transmembrane region" description="Helical" evidence="2">
    <location>
        <begin position="12"/>
        <end position="32"/>
    </location>
</feature>
<dbReference type="InterPro" id="IPR052894">
    <property type="entry name" value="AsmA-related"/>
</dbReference>
<keyword evidence="2" id="KW-0812">Transmembrane</keyword>
<feature type="region of interest" description="Disordered" evidence="1">
    <location>
        <begin position="256"/>
        <end position="288"/>
    </location>
</feature>
<evidence type="ECO:0000259" key="3">
    <source>
        <dbReference type="Pfam" id="PF05170"/>
    </source>
</evidence>
<protein>
    <submittedName>
        <fullName evidence="4">Cell envelope biogenesis protein AsmA</fullName>
    </submittedName>
</protein>